<protein>
    <submittedName>
        <fullName evidence="1">Uncharacterized protein</fullName>
    </submittedName>
</protein>
<evidence type="ECO:0000313" key="1">
    <source>
        <dbReference type="EMBL" id="KAJ8886305.1"/>
    </source>
</evidence>
<organism evidence="1 2">
    <name type="scientific">Dryococelus australis</name>
    <dbReference type="NCBI Taxonomy" id="614101"/>
    <lineage>
        <taxon>Eukaryota</taxon>
        <taxon>Metazoa</taxon>
        <taxon>Ecdysozoa</taxon>
        <taxon>Arthropoda</taxon>
        <taxon>Hexapoda</taxon>
        <taxon>Insecta</taxon>
        <taxon>Pterygota</taxon>
        <taxon>Neoptera</taxon>
        <taxon>Polyneoptera</taxon>
        <taxon>Phasmatodea</taxon>
        <taxon>Verophasmatodea</taxon>
        <taxon>Anareolatae</taxon>
        <taxon>Phasmatidae</taxon>
        <taxon>Eurycanthinae</taxon>
        <taxon>Dryococelus</taxon>
    </lineage>
</organism>
<gene>
    <name evidence="1" type="ORF">PR048_012516</name>
</gene>
<name>A0ABQ9HPM0_9NEOP</name>
<reference evidence="1 2" key="1">
    <citation type="submission" date="2023-02" db="EMBL/GenBank/DDBJ databases">
        <title>LHISI_Scaffold_Assembly.</title>
        <authorList>
            <person name="Stuart O.P."/>
            <person name="Cleave R."/>
            <person name="Magrath M.J.L."/>
            <person name="Mikheyev A.S."/>
        </authorList>
    </citation>
    <scope>NUCLEOTIDE SEQUENCE [LARGE SCALE GENOMIC DNA]</scope>
    <source>
        <strain evidence="1">Daus_M_001</strain>
        <tissue evidence="1">Leg muscle</tissue>
    </source>
</reference>
<comment type="caution">
    <text evidence="1">The sequence shown here is derived from an EMBL/GenBank/DDBJ whole genome shotgun (WGS) entry which is preliminary data.</text>
</comment>
<proteinExistence type="predicted"/>
<accession>A0ABQ9HPM0</accession>
<evidence type="ECO:0000313" key="2">
    <source>
        <dbReference type="Proteomes" id="UP001159363"/>
    </source>
</evidence>
<dbReference type="EMBL" id="JARBHB010000004">
    <property type="protein sequence ID" value="KAJ8886305.1"/>
    <property type="molecule type" value="Genomic_DNA"/>
</dbReference>
<sequence>MFFPQFDNILDPATDSAPFDDLKIFHSSESQSLVKFGYGLTLKALNPTNLENQNVKLVLQAFSEYVTATLSELGEKRNLPTYKGTKGYIEIILRMETGKLSRETHLALTHTTHAILELAKYCMTELNFSYFLPGKIQTDPLEERFGKYRMLAGSQYNISVRQVFECEAKLRLQDSLPLVVNSSKYGLIEIKPFDISDACEEKSTVKLSEIIHSITVGEKDLRDLEPEILVLTYLVGYCVYKLSKKLKCVANWIVDVVSIGMCAYAVMLKLISKPHEQEFLNTGNHKQVLVMITTAQLKEELSHLDVCDAGHTLETTIQHIVSMFSNALLRNYCLKKNDTCKKNPK</sequence>
<keyword evidence="2" id="KW-1185">Reference proteome</keyword>
<dbReference type="Proteomes" id="UP001159363">
    <property type="component" value="Chromosome X"/>
</dbReference>